<feature type="domain" description="IPT/TIG" evidence="3">
    <location>
        <begin position="298"/>
        <end position="366"/>
    </location>
</feature>
<protein>
    <recommendedName>
        <fullName evidence="3">IPT/TIG domain-containing protein</fullName>
    </recommendedName>
</protein>
<name>A0A7S4JU85_GUITH</name>
<accession>A0A7S4JU85</accession>
<dbReference type="InterPro" id="IPR013783">
    <property type="entry name" value="Ig-like_fold"/>
</dbReference>
<dbReference type="SUPFAM" id="SSF81296">
    <property type="entry name" value="E set domains"/>
    <property type="match status" value="1"/>
</dbReference>
<reference evidence="4" key="1">
    <citation type="submission" date="2021-01" db="EMBL/GenBank/DDBJ databases">
        <authorList>
            <person name="Corre E."/>
            <person name="Pelletier E."/>
            <person name="Niang G."/>
            <person name="Scheremetjew M."/>
            <person name="Finn R."/>
            <person name="Kale V."/>
            <person name="Holt S."/>
            <person name="Cochrane G."/>
            <person name="Meng A."/>
            <person name="Brown T."/>
            <person name="Cohen L."/>
        </authorList>
    </citation>
    <scope>NUCLEOTIDE SEQUENCE</scope>
    <source>
        <strain evidence="4">CCMP 2712</strain>
    </source>
</reference>
<dbReference type="EMBL" id="HBKN01009782">
    <property type="protein sequence ID" value="CAE2274549.1"/>
    <property type="molecule type" value="Transcribed_RNA"/>
</dbReference>
<dbReference type="InterPro" id="IPR038081">
    <property type="entry name" value="CalX-like_sf"/>
</dbReference>
<keyword evidence="2" id="KW-0732">Signal</keyword>
<dbReference type="InterPro" id="IPR014756">
    <property type="entry name" value="Ig_E-set"/>
</dbReference>
<evidence type="ECO:0000313" key="4">
    <source>
        <dbReference type="EMBL" id="CAE2274549.1"/>
    </source>
</evidence>
<feature type="chain" id="PRO_5030593069" description="IPT/TIG domain-containing protein" evidence="2">
    <location>
        <begin position="25"/>
        <end position="941"/>
    </location>
</feature>
<dbReference type="CDD" id="cd00603">
    <property type="entry name" value="IPT_PCSR"/>
    <property type="match status" value="1"/>
</dbReference>
<gene>
    <name evidence="4" type="ORF">GTHE00462_LOCUS7704</name>
</gene>
<organism evidence="4">
    <name type="scientific">Guillardia theta</name>
    <name type="common">Cryptophyte</name>
    <name type="synonym">Cryptomonas phi</name>
    <dbReference type="NCBI Taxonomy" id="55529"/>
    <lineage>
        <taxon>Eukaryota</taxon>
        <taxon>Cryptophyceae</taxon>
        <taxon>Pyrenomonadales</taxon>
        <taxon>Geminigeraceae</taxon>
        <taxon>Guillardia</taxon>
    </lineage>
</organism>
<dbReference type="AlphaFoldDB" id="A0A7S4JU85"/>
<keyword evidence="1" id="KW-0472">Membrane</keyword>
<dbReference type="SUPFAM" id="SSF141072">
    <property type="entry name" value="CalX-like"/>
    <property type="match status" value="1"/>
</dbReference>
<dbReference type="InterPro" id="IPR002909">
    <property type="entry name" value="IPT_dom"/>
</dbReference>
<dbReference type="Pfam" id="PF01833">
    <property type="entry name" value="TIG"/>
    <property type="match status" value="1"/>
</dbReference>
<feature type="transmembrane region" description="Helical" evidence="1">
    <location>
        <begin position="890"/>
        <end position="911"/>
    </location>
</feature>
<feature type="signal peptide" evidence="2">
    <location>
        <begin position="1"/>
        <end position="24"/>
    </location>
</feature>
<dbReference type="Gene3D" id="2.60.40.2030">
    <property type="match status" value="1"/>
</dbReference>
<sequence>MQLRDISVRISLGIFLASLHLCSCQTSPWFNASETVAYLARDWKGSGYADGSTTGASYLYSPLSSGSCLPQPGWPSPCPVDQIDLILLDPAQYVGTEQVKMNLTLRFHGDVFQSSPGADNYYGMPDGCAYERNHTVHADFNVSDGTVIMTIQKTTSDYIACALNFGTSYSQHKSWNDNSKAETIPYQRCSSNAACYPSLDGTQFKGKFRLGKSTAIDPRGSEYRLDLVLGFPYDNAGSNSFSFSSNWILAYSPTKNVMTSFPSSFATVAASQTFLYTLTWRDRFEGPNNEWFKNYMATINSVNPPFGPQDGGTHITVYGSYFPPTDVTHTRNGSIVLINGTSEPQECCDSRYISQNMFVCRLPRVACLNNNPPNFACAQPGVSFENKTVALGIRPFAKGYNGTIPASKLDEFVEHEGTWELIDEDIYGGKYIDPAKRNPNQTQILQASSSQALTTCCPVCISPGDPKCRFTITQLSPGVYNVSIPAIMSPGKPGPCDPATNMINNSFIAGIDRSLDNFSASVPLSITSCSSLSGTCSKYPRISIRTSCKRLYWSLGSISSYTPSGQTVAIYNWVSKQTCERRMRCVAGPCMLTFLAPQSSSVTEFQWRTSSPQVGIYTQYPSSSFDVNGFLMNLAMLINAEDWRRLQLVTLVSSSSLQSQSIGTLFAVRSYEKSSPITCVPTMAGGSCYDFNMIIYIVSEGPGGASASVSLKNLTTRSKAATGDPSLRMLNIMEIYIDQGLSSKSTLPSGHIIEFIKVQYPGVLQFQNLQIQVKKQVWGYAALGVTRTGGSDLTATVNYETIQYNTTSSARGLGEDFASKQGQLRWNNGDSATKQIIIPIHQNGLMQQSLTFEVRIFTAVNSSLLVDPQNATVTIVGINDVPEPQYLGNMMSIVGAVCGAITSLTCMLFIARIIRSFRKEQEEDVYEDEFDENKLSKPLVN</sequence>
<keyword evidence="1" id="KW-1133">Transmembrane helix</keyword>
<evidence type="ECO:0000256" key="1">
    <source>
        <dbReference type="SAM" id="Phobius"/>
    </source>
</evidence>
<keyword evidence="1" id="KW-0812">Transmembrane</keyword>
<evidence type="ECO:0000256" key="2">
    <source>
        <dbReference type="SAM" id="SignalP"/>
    </source>
</evidence>
<evidence type="ECO:0000259" key="3">
    <source>
        <dbReference type="Pfam" id="PF01833"/>
    </source>
</evidence>
<dbReference type="Gene3D" id="2.60.40.10">
    <property type="entry name" value="Immunoglobulins"/>
    <property type="match status" value="1"/>
</dbReference>
<proteinExistence type="predicted"/>